<evidence type="ECO:0000256" key="1">
    <source>
        <dbReference type="SAM" id="MobiDB-lite"/>
    </source>
</evidence>
<dbReference type="EMBL" id="LXQA010458023">
    <property type="protein sequence ID" value="MCI53113.1"/>
    <property type="molecule type" value="Genomic_DNA"/>
</dbReference>
<sequence>MVINRARSQWDPGGAVRSHAGKGRVGAAQVSFSAATAGFSVDRSGAGRGLSIPG</sequence>
<organism evidence="2 3">
    <name type="scientific">Trifolium medium</name>
    <dbReference type="NCBI Taxonomy" id="97028"/>
    <lineage>
        <taxon>Eukaryota</taxon>
        <taxon>Viridiplantae</taxon>
        <taxon>Streptophyta</taxon>
        <taxon>Embryophyta</taxon>
        <taxon>Tracheophyta</taxon>
        <taxon>Spermatophyta</taxon>
        <taxon>Magnoliopsida</taxon>
        <taxon>eudicotyledons</taxon>
        <taxon>Gunneridae</taxon>
        <taxon>Pentapetalae</taxon>
        <taxon>rosids</taxon>
        <taxon>fabids</taxon>
        <taxon>Fabales</taxon>
        <taxon>Fabaceae</taxon>
        <taxon>Papilionoideae</taxon>
        <taxon>50 kb inversion clade</taxon>
        <taxon>NPAAA clade</taxon>
        <taxon>Hologalegina</taxon>
        <taxon>IRL clade</taxon>
        <taxon>Trifolieae</taxon>
        <taxon>Trifolium</taxon>
    </lineage>
</organism>
<evidence type="ECO:0000313" key="2">
    <source>
        <dbReference type="EMBL" id="MCI53113.1"/>
    </source>
</evidence>
<dbReference type="Proteomes" id="UP000265520">
    <property type="component" value="Unassembled WGS sequence"/>
</dbReference>
<comment type="caution">
    <text evidence="2">The sequence shown here is derived from an EMBL/GenBank/DDBJ whole genome shotgun (WGS) entry which is preliminary data.</text>
</comment>
<accession>A0A392SWC2</accession>
<dbReference type="AlphaFoldDB" id="A0A392SWC2"/>
<feature type="non-terminal residue" evidence="2">
    <location>
        <position position="54"/>
    </location>
</feature>
<name>A0A392SWC2_9FABA</name>
<feature type="region of interest" description="Disordered" evidence="1">
    <location>
        <begin position="1"/>
        <end position="22"/>
    </location>
</feature>
<keyword evidence="3" id="KW-1185">Reference proteome</keyword>
<proteinExistence type="predicted"/>
<evidence type="ECO:0000313" key="3">
    <source>
        <dbReference type="Proteomes" id="UP000265520"/>
    </source>
</evidence>
<reference evidence="2 3" key="1">
    <citation type="journal article" date="2018" name="Front. Plant Sci.">
        <title>Red Clover (Trifolium pratense) and Zigzag Clover (T. medium) - A Picture of Genomic Similarities and Differences.</title>
        <authorList>
            <person name="Dluhosova J."/>
            <person name="Istvanek J."/>
            <person name="Nedelnik J."/>
            <person name="Repkova J."/>
        </authorList>
    </citation>
    <scope>NUCLEOTIDE SEQUENCE [LARGE SCALE GENOMIC DNA]</scope>
    <source>
        <strain evidence="3">cv. 10/8</strain>
        <tissue evidence="2">Leaf</tissue>
    </source>
</reference>
<protein>
    <submittedName>
        <fullName evidence="2">Uncharacterized protein</fullName>
    </submittedName>
</protein>